<evidence type="ECO:0000313" key="3">
    <source>
        <dbReference type="Proteomes" id="UP001165080"/>
    </source>
</evidence>
<accession>A0A9W6FB28</accession>
<protein>
    <submittedName>
        <fullName evidence="2">Uncharacterized protein</fullName>
    </submittedName>
</protein>
<evidence type="ECO:0000256" key="1">
    <source>
        <dbReference type="SAM" id="Phobius"/>
    </source>
</evidence>
<feature type="transmembrane region" description="Helical" evidence="1">
    <location>
        <begin position="111"/>
        <end position="129"/>
    </location>
</feature>
<dbReference type="Proteomes" id="UP001165080">
    <property type="component" value="Unassembled WGS sequence"/>
</dbReference>
<dbReference type="AlphaFoldDB" id="A0A9W6FB28"/>
<keyword evidence="1" id="KW-0812">Transmembrane</keyword>
<evidence type="ECO:0000313" key="2">
    <source>
        <dbReference type="EMBL" id="GLC63042.1"/>
    </source>
</evidence>
<organism evidence="2 3">
    <name type="scientific">Pleodorina starrii</name>
    <dbReference type="NCBI Taxonomy" id="330485"/>
    <lineage>
        <taxon>Eukaryota</taxon>
        <taxon>Viridiplantae</taxon>
        <taxon>Chlorophyta</taxon>
        <taxon>core chlorophytes</taxon>
        <taxon>Chlorophyceae</taxon>
        <taxon>CS clade</taxon>
        <taxon>Chlamydomonadales</taxon>
        <taxon>Volvocaceae</taxon>
        <taxon>Pleodorina</taxon>
    </lineage>
</organism>
<sequence>MSMPQHPVPPGPMEQHTPEPRTELEWGILNQVIATGSLLILGFNYLLFIALIHEGPDYPCISPPSGVDNTPDTMGRGDWSFLPPTLQCHYPAPRPGEPPITVDMFPQGAEIFWASLIAVALTLVVGLILRRRATTSVPQGAGLALLWTGMATASLADMVALVLWVGDGRALIPSVVGLCLVVMGVVGALARKRATSRLTGDPRSHHDLHR</sequence>
<feature type="transmembrane region" description="Helical" evidence="1">
    <location>
        <begin position="141"/>
        <end position="164"/>
    </location>
</feature>
<name>A0A9W6FB28_9CHLO</name>
<dbReference type="EMBL" id="BRXU01000081">
    <property type="protein sequence ID" value="GLC63042.1"/>
    <property type="molecule type" value="Genomic_DNA"/>
</dbReference>
<feature type="transmembrane region" description="Helical" evidence="1">
    <location>
        <begin position="170"/>
        <end position="190"/>
    </location>
</feature>
<keyword evidence="1" id="KW-0472">Membrane</keyword>
<keyword evidence="1" id="KW-1133">Transmembrane helix</keyword>
<keyword evidence="3" id="KW-1185">Reference proteome</keyword>
<comment type="caution">
    <text evidence="2">The sequence shown here is derived from an EMBL/GenBank/DDBJ whole genome shotgun (WGS) entry which is preliminary data.</text>
</comment>
<proteinExistence type="predicted"/>
<feature type="transmembrane region" description="Helical" evidence="1">
    <location>
        <begin position="28"/>
        <end position="52"/>
    </location>
</feature>
<gene>
    <name evidence="2" type="primary">PLESTB004197</name>
    <name evidence="2" type="ORF">PLESTB_001974700</name>
</gene>
<reference evidence="2 3" key="1">
    <citation type="journal article" date="2023" name="Commun. Biol.">
        <title>Reorganization of the ancestral sex-determining regions during the evolution of trioecy in Pleodorina starrii.</title>
        <authorList>
            <person name="Takahashi K."/>
            <person name="Suzuki S."/>
            <person name="Kawai-Toyooka H."/>
            <person name="Yamamoto K."/>
            <person name="Hamaji T."/>
            <person name="Ootsuki R."/>
            <person name="Yamaguchi H."/>
            <person name="Kawachi M."/>
            <person name="Higashiyama T."/>
            <person name="Nozaki H."/>
        </authorList>
    </citation>
    <scope>NUCLEOTIDE SEQUENCE [LARGE SCALE GENOMIC DNA]</scope>
    <source>
        <strain evidence="2 3">NIES-4479</strain>
    </source>
</reference>